<feature type="domain" description="Multidrug resistance protein MdtA-like barrel-sandwich hybrid" evidence="6">
    <location>
        <begin position="85"/>
        <end position="261"/>
    </location>
</feature>
<dbReference type="Pfam" id="PF25967">
    <property type="entry name" value="RND-MFP_C"/>
    <property type="match status" value="1"/>
</dbReference>
<evidence type="ECO:0000256" key="3">
    <source>
        <dbReference type="ARBA" id="ARBA00022448"/>
    </source>
</evidence>
<comment type="subcellular location">
    <subcellularLocation>
        <location evidence="1">Cell envelope</location>
    </subcellularLocation>
</comment>
<reference evidence="9" key="1">
    <citation type="journal article" date="2021" name="Antonie Van Leeuwenhoek">
        <title>Draft genome and description of Waterburya agarophytonicola gen. nov. sp. nov. (Pleurocapsales, Cyanobacteria): a seaweed symbiont.</title>
        <authorList>
            <person name="Bonthond G."/>
            <person name="Shalygin S."/>
            <person name="Bayer T."/>
            <person name="Weinberger F."/>
        </authorList>
    </citation>
    <scope>NUCLEOTIDE SEQUENCE</scope>
    <source>
        <strain evidence="9">KI4</strain>
    </source>
</reference>
<dbReference type="InterPro" id="IPR058627">
    <property type="entry name" value="MdtA-like_C"/>
</dbReference>
<evidence type="ECO:0000256" key="4">
    <source>
        <dbReference type="SAM" id="Coils"/>
    </source>
</evidence>
<keyword evidence="4" id="KW-0175">Coiled coil</keyword>
<gene>
    <name evidence="9" type="ORF">I4641_14130</name>
</gene>
<protein>
    <submittedName>
        <fullName evidence="9">Efflux RND transporter periplasmic adaptor subunit</fullName>
    </submittedName>
</protein>
<evidence type="ECO:0000256" key="2">
    <source>
        <dbReference type="ARBA" id="ARBA00009477"/>
    </source>
</evidence>
<dbReference type="Proteomes" id="UP000729733">
    <property type="component" value="Unassembled WGS sequence"/>
</dbReference>
<dbReference type="Gene3D" id="2.40.420.20">
    <property type="match status" value="1"/>
</dbReference>
<dbReference type="GO" id="GO:1990281">
    <property type="term" value="C:efflux pump complex"/>
    <property type="evidence" value="ECO:0007669"/>
    <property type="project" value="TreeGrafter"/>
</dbReference>
<keyword evidence="10" id="KW-1185">Reference proteome</keyword>
<dbReference type="FunFam" id="2.40.30.170:FF:000010">
    <property type="entry name" value="Efflux RND transporter periplasmic adaptor subunit"/>
    <property type="match status" value="1"/>
</dbReference>
<feature type="compositionally biased region" description="Polar residues" evidence="5">
    <location>
        <begin position="35"/>
        <end position="49"/>
    </location>
</feature>
<dbReference type="SUPFAM" id="SSF111369">
    <property type="entry name" value="HlyD-like secretion proteins"/>
    <property type="match status" value="2"/>
</dbReference>
<dbReference type="Gene3D" id="2.40.50.100">
    <property type="match status" value="1"/>
</dbReference>
<dbReference type="PANTHER" id="PTHR30469">
    <property type="entry name" value="MULTIDRUG RESISTANCE PROTEIN MDTA"/>
    <property type="match status" value="1"/>
</dbReference>
<comment type="similarity">
    <text evidence="2">Belongs to the membrane fusion protein (MFP) (TC 8.A.1) family.</text>
</comment>
<dbReference type="Pfam" id="PF25917">
    <property type="entry name" value="BSH_RND"/>
    <property type="match status" value="1"/>
</dbReference>
<evidence type="ECO:0000259" key="6">
    <source>
        <dbReference type="Pfam" id="PF25917"/>
    </source>
</evidence>
<feature type="coiled-coil region" evidence="4">
    <location>
        <begin position="132"/>
        <end position="173"/>
    </location>
</feature>
<evidence type="ECO:0000259" key="8">
    <source>
        <dbReference type="Pfam" id="PF25967"/>
    </source>
</evidence>
<dbReference type="Gene3D" id="2.40.30.170">
    <property type="match status" value="1"/>
</dbReference>
<dbReference type="GO" id="GO:0015562">
    <property type="term" value="F:efflux transmembrane transporter activity"/>
    <property type="evidence" value="ECO:0007669"/>
    <property type="project" value="TreeGrafter"/>
</dbReference>
<evidence type="ECO:0000256" key="1">
    <source>
        <dbReference type="ARBA" id="ARBA00004196"/>
    </source>
</evidence>
<organism evidence="9 10">
    <name type="scientific">Waterburya agarophytonicola KI4</name>
    <dbReference type="NCBI Taxonomy" id="2874699"/>
    <lineage>
        <taxon>Bacteria</taxon>
        <taxon>Bacillati</taxon>
        <taxon>Cyanobacteriota</taxon>
        <taxon>Cyanophyceae</taxon>
        <taxon>Pleurocapsales</taxon>
        <taxon>Hyellaceae</taxon>
        <taxon>Waterburya</taxon>
        <taxon>Waterburya agarophytonicola</taxon>
    </lineage>
</organism>
<accession>A0A964BS23</accession>
<evidence type="ECO:0000259" key="7">
    <source>
        <dbReference type="Pfam" id="PF25954"/>
    </source>
</evidence>
<dbReference type="PANTHER" id="PTHR30469:SF15">
    <property type="entry name" value="HLYD FAMILY OF SECRETION PROTEINS"/>
    <property type="match status" value="1"/>
</dbReference>
<proteinExistence type="inferred from homology"/>
<dbReference type="AlphaFoldDB" id="A0A964BS23"/>
<dbReference type="InterPro" id="IPR058792">
    <property type="entry name" value="Beta-barrel_RND_2"/>
</dbReference>
<dbReference type="EMBL" id="JADWDC010000035">
    <property type="protein sequence ID" value="MCC0178119.1"/>
    <property type="molecule type" value="Genomic_DNA"/>
</dbReference>
<evidence type="ECO:0000313" key="9">
    <source>
        <dbReference type="EMBL" id="MCC0178119.1"/>
    </source>
</evidence>
<evidence type="ECO:0000313" key="10">
    <source>
        <dbReference type="Proteomes" id="UP000729733"/>
    </source>
</evidence>
<dbReference type="InterPro" id="IPR006143">
    <property type="entry name" value="RND_pump_MFP"/>
</dbReference>
<feature type="domain" description="Multidrug resistance protein MdtA-like C-terminal permuted SH3" evidence="8">
    <location>
        <begin position="353"/>
        <end position="412"/>
    </location>
</feature>
<keyword evidence="3" id="KW-0813">Transport</keyword>
<dbReference type="InterPro" id="IPR058625">
    <property type="entry name" value="MdtA-like_BSH"/>
</dbReference>
<dbReference type="RefSeq" id="WP_229641185.1">
    <property type="nucleotide sequence ID" value="NZ_JADWDC010000035.1"/>
</dbReference>
<dbReference type="NCBIfam" id="TIGR01730">
    <property type="entry name" value="RND_mfp"/>
    <property type="match status" value="1"/>
</dbReference>
<feature type="region of interest" description="Disordered" evidence="5">
    <location>
        <begin position="30"/>
        <end position="49"/>
    </location>
</feature>
<dbReference type="Pfam" id="PF25954">
    <property type="entry name" value="Beta-barrel_RND_2"/>
    <property type="match status" value="1"/>
</dbReference>
<comment type="caution">
    <text evidence="9">The sequence shown here is derived from an EMBL/GenBank/DDBJ whole genome shotgun (WGS) entry which is preliminary data.</text>
</comment>
<name>A0A964BS23_9CYAN</name>
<evidence type="ECO:0000256" key="5">
    <source>
        <dbReference type="SAM" id="MobiDB-lite"/>
    </source>
</evidence>
<feature type="domain" description="CusB-like beta-barrel" evidence="7">
    <location>
        <begin position="276"/>
        <end position="348"/>
    </location>
</feature>
<dbReference type="PROSITE" id="PS51257">
    <property type="entry name" value="PROKAR_LIPOPROTEIN"/>
    <property type="match status" value="1"/>
</dbReference>
<sequence>MLVYYKFGIGWLIFASLIFIGCDRAVDPSARRQSPDNFQKISTGESNPTSTFSPAKLIKVDVETASLSYLSEQKQYKGTTQPQKQVSWRSQTEGTLLELSVEVGDRVSRGQIIGKLDDRILQTDVAGKTGELIALESELAQAGIQVKNAQIKLEETEIQLQQAKSEALRYQDLAKTGLIAQQQAESFKTAAKIAEKALLTAREAVKLEEQAVEIVRGRITTQRSAIAESKQRQAYSQIIAPIDGIAIAVPKDPGSLVRPGEEVITIGDFSQIKIVVPLSELDLGQVNVGQRVKVKLDAFADRQFFGKINRISPTTNPLSRQIPLEILIDNPNNLLKGGLLARVNFASTTESHVIVPERAIISEGDLNYIFTVAKHNGDKTSKVTKRRVTTGERANGKVEIIAGISPGERYVLRSSQPLKDRDLVGLSILSQ</sequence>